<dbReference type="PANTHER" id="PTHR11010">
    <property type="entry name" value="PROTEASE S28 PRO-X CARBOXYPEPTIDASE-RELATED"/>
    <property type="match status" value="1"/>
</dbReference>
<dbReference type="AlphaFoldDB" id="A0A6A4PVC1"/>
<evidence type="ECO:0000256" key="3">
    <source>
        <dbReference type="ARBA" id="ARBA00022729"/>
    </source>
</evidence>
<dbReference type="InterPro" id="IPR029058">
    <property type="entry name" value="AB_hydrolase_fold"/>
</dbReference>
<dbReference type="InterPro" id="IPR042269">
    <property type="entry name" value="Ser_carbopepase_S28_SKS"/>
</dbReference>
<comment type="similarity">
    <text evidence="1">Belongs to the peptidase S28 family.</text>
</comment>
<name>A0A6A4PVC1_LUPAL</name>
<proteinExistence type="inferred from homology"/>
<keyword evidence="6" id="KW-0121">Carboxypeptidase</keyword>
<dbReference type="GO" id="GO:0008239">
    <property type="term" value="F:dipeptidyl-peptidase activity"/>
    <property type="evidence" value="ECO:0007669"/>
    <property type="project" value="TreeGrafter"/>
</dbReference>
<gene>
    <name evidence="6" type="ORF">Lalb_Chr10g0096041</name>
</gene>
<dbReference type="FunFam" id="1.20.120.980:FF:000006">
    <property type="entry name" value="Serine carboxypeptidase S28 family protein"/>
    <property type="match status" value="1"/>
</dbReference>
<reference evidence="7" key="1">
    <citation type="journal article" date="2020" name="Nat. Commun.">
        <title>Genome sequence of the cluster root forming white lupin.</title>
        <authorList>
            <person name="Hufnagel B."/>
            <person name="Marques A."/>
            <person name="Soriano A."/>
            <person name="Marques L."/>
            <person name="Divol F."/>
            <person name="Doumas P."/>
            <person name="Sallet E."/>
            <person name="Mancinotti D."/>
            <person name="Carrere S."/>
            <person name="Marande W."/>
            <person name="Arribat S."/>
            <person name="Keller J."/>
            <person name="Huneau C."/>
            <person name="Blein T."/>
            <person name="Aime D."/>
            <person name="Laguerre M."/>
            <person name="Taylor J."/>
            <person name="Schubert V."/>
            <person name="Nelson M."/>
            <person name="Geu-Flores F."/>
            <person name="Crespi M."/>
            <person name="Gallardo-Guerrero K."/>
            <person name="Delaux P.-M."/>
            <person name="Salse J."/>
            <person name="Berges H."/>
            <person name="Guyot R."/>
            <person name="Gouzy J."/>
            <person name="Peret B."/>
        </authorList>
    </citation>
    <scope>NUCLEOTIDE SEQUENCE [LARGE SCALE GENOMIC DNA]</scope>
    <source>
        <strain evidence="7">cv. Amiga</strain>
    </source>
</reference>
<organism evidence="6 7">
    <name type="scientific">Lupinus albus</name>
    <name type="common">White lupine</name>
    <name type="synonym">Lupinus termis</name>
    <dbReference type="NCBI Taxonomy" id="3870"/>
    <lineage>
        <taxon>Eukaryota</taxon>
        <taxon>Viridiplantae</taxon>
        <taxon>Streptophyta</taxon>
        <taxon>Embryophyta</taxon>
        <taxon>Tracheophyta</taxon>
        <taxon>Spermatophyta</taxon>
        <taxon>Magnoliopsida</taxon>
        <taxon>eudicotyledons</taxon>
        <taxon>Gunneridae</taxon>
        <taxon>Pentapetalae</taxon>
        <taxon>rosids</taxon>
        <taxon>fabids</taxon>
        <taxon>Fabales</taxon>
        <taxon>Fabaceae</taxon>
        <taxon>Papilionoideae</taxon>
        <taxon>50 kb inversion clade</taxon>
        <taxon>genistoids sensu lato</taxon>
        <taxon>core genistoids</taxon>
        <taxon>Genisteae</taxon>
        <taxon>Lupinus</taxon>
    </lineage>
</organism>
<dbReference type="Gene3D" id="3.40.50.1820">
    <property type="entry name" value="alpha/beta hydrolase"/>
    <property type="match status" value="1"/>
</dbReference>
<keyword evidence="2" id="KW-0645">Protease</keyword>
<dbReference type="OrthoDB" id="2130629at2759"/>
<dbReference type="InterPro" id="IPR008758">
    <property type="entry name" value="Peptidase_S28"/>
</dbReference>
<dbReference type="GO" id="GO:0004180">
    <property type="term" value="F:carboxypeptidase activity"/>
    <property type="evidence" value="ECO:0007669"/>
    <property type="project" value="UniProtKB-KW"/>
</dbReference>
<dbReference type="EMBL" id="WOCE01000010">
    <property type="protein sequence ID" value="KAE9605319.1"/>
    <property type="molecule type" value="Genomic_DNA"/>
</dbReference>
<dbReference type="Pfam" id="PF05577">
    <property type="entry name" value="Peptidase_S28"/>
    <property type="match status" value="1"/>
</dbReference>
<dbReference type="PANTHER" id="PTHR11010:SF110">
    <property type="entry name" value="PROLYLCARBOXYPEPTIDASE-LIKE PROTEIN-RELATED"/>
    <property type="match status" value="1"/>
</dbReference>
<evidence type="ECO:0000313" key="6">
    <source>
        <dbReference type="EMBL" id="KAE9605319.1"/>
    </source>
</evidence>
<dbReference type="Proteomes" id="UP000447434">
    <property type="component" value="Chromosome 10"/>
</dbReference>
<evidence type="ECO:0000256" key="2">
    <source>
        <dbReference type="ARBA" id="ARBA00022670"/>
    </source>
</evidence>
<dbReference type="SUPFAM" id="SSF53474">
    <property type="entry name" value="alpha/beta-Hydrolases"/>
    <property type="match status" value="1"/>
</dbReference>
<dbReference type="GO" id="GO:0006508">
    <property type="term" value="P:proteolysis"/>
    <property type="evidence" value="ECO:0007669"/>
    <property type="project" value="UniProtKB-KW"/>
</dbReference>
<dbReference type="GO" id="GO:0070008">
    <property type="term" value="F:serine-type exopeptidase activity"/>
    <property type="evidence" value="ECO:0007669"/>
    <property type="project" value="InterPro"/>
</dbReference>
<sequence length="527" mass="60539">MIWLRVLRQVIFVLVYNTHERDIYFSRHSTMSSIIHSLQWLSLFFLFTSICVSSLKIPRFGTFHRRNHQQHQTIFSSQLSKDLKTFYYMQRLDHFNYRPDSYTTFPQKYIINFKHWGGAKSNAPIFAYFGPEQQIPDDIYVGLLEDNAPKFNALVVYIEHRYYGKSTPFGSFEESMKNATTRGYFNSAQAIADYADVLLHIKQNLSAQHSPIIIFGGSYGGMLTSWFRLKYPHIAVGALASSAPILYFDGIAPRHGYFYVVTKDFKDTSESCYNTIRKSWHVIDRIAKKPNGLSILSKRFKTCKKLSTSSNLKNYLASIYTGVAQYNDPRENTLKVICDAIDGAANKTDVLGQILEGVVAYDWEKQPCYEMEGNEEPDETDIGWAWQTCSEIVMPIGIDKDDSLFQPEPFNMKEYINYCQEQYGVLPQPHWITTYYGGPDLKLNLERFASNIIFSNGLIDPYSSAGVLNSISDSIIALTTKNGSHCLDLGPEDPRDPHWLITQRNTEMEIIKGWIDKYQADLRNSTK</sequence>
<dbReference type="Gene3D" id="1.20.120.980">
    <property type="entry name" value="Serine carboxypeptidase S28, SKS domain"/>
    <property type="match status" value="1"/>
</dbReference>
<evidence type="ECO:0000313" key="7">
    <source>
        <dbReference type="Proteomes" id="UP000447434"/>
    </source>
</evidence>
<evidence type="ECO:0000256" key="1">
    <source>
        <dbReference type="ARBA" id="ARBA00011079"/>
    </source>
</evidence>
<evidence type="ECO:0000256" key="5">
    <source>
        <dbReference type="ARBA" id="ARBA00023180"/>
    </source>
</evidence>
<keyword evidence="3" id="KW-0732">Signal</keyword>
<evidence type="ECO:0000256" key="4">
    <source>
        <dbReference type="ARBA" id="ARBA00022801"/>
    </source>
</evidence>
<comment type="caution">
    <text evidence="6">The sequence shown here is derived from an EMBL/GenBank/DDBJ whole genome shotgun (WGS) entry which is preliminary data.</text>
</comment>
<protein>
    <submittedName>
        <fullName evidence="6">Putative lysosomal Pro-Xaa carboxypeptidase</fullName>
    </submittedName>
</protein>
<accession>A0A6A4PVC1</accession>
<keyword evidence="5" id="KW-0325">Glycoprotein</keyword>
<keyword evidence="7" id="KW-1185">Reference proteome</keyword>
<keyword evidence="4" id="KW-0378">Hydrolase</keyword>